<evidence type="ECO:0000313" key="2">
    <source>
        <dbReference type="Proteomes" id="UP000647133"/>
    </source>
</evidence>
<comment type="caution">
    <text evidence="1">The sequence shown here is derived from an EMBL/GenBank/DDBJ whole genome shotgun (WGS) entry which is preliminary data.</text>
</comment>
<dbReference type="EMBL" id="JACYTQ010000009">
    <property type="protein sequence ID" value="MBD8490955.1"/>
    <property type="molecule type" value="Genomic_DNA"/>
</dbReference>
<sequence length="132" mass="14677">MRISNFIRIGIFVLFLGLNVSCGVEAVVFIPLFSATWPDVNDEDHFIELRPDSENQNVESGIFAGTEQHFGNQSDLDGNLLSGKFSGYNIEFVIQRGSGDIKYSGVFITDDNENIIRIELTSEKGDPLILAF</sequence>
<protein>
    <recommendedName>
        <fullName evidence="3">Curli production assembly/transport component CsgF</fullName>
    </recommendedName>
</protein>
<dbReference type="Proteomes" id="UP000647133">
    <property type="component" value="Unassembled WGS sequence"/>
</dbReference>
<organism evidence="1 2">
    <name type="scientific">Echinicola arenosa</name>
    <dbReference type="NCBI Taxonomy" id="2774144"/>
    <lineage>
        <taxon>Bacteria</taxon>
        <taxon>Pseudomonadati</taxon>
        <taxon>Bacteroidota</taxon>
        <taxon>Cytophagia</taxon>
        <taxon>Cytophagales</taxon>
        <taxon>Cyclobacteriaceae</taxon>
        <taxon>Echinicola</taxon>
    </lineage>
</organism>
<dbReference type="RefSeq" id="WP_192011829.1">
    <property type="nucleotide sequence ID" value="NZ_JACYTQ010000009.1"/>
</dbReference>
<gene>
    <name evidence="1" type="ORF">IFO69_19535</name>
</gene>
<evidence type="ECO:0000313" key="1">
    <source>
        <dbReference type="EMBL" id="MBD8490955.1"/>
    </source>
</evidence>
<evidence type="ECO:0008006" key="3">
    <source>
        <dbReference type="Google" id="ProtNLM"/>
    </source>
</evidence>
<keyword evidence="2" id="KW-1185">Reference proteome</keyword>
<accession>A0ABR9ASS1</accession>
<name>A0ABR9ASS1_9BACT</name>
<proteinExistence type="predicted"/>
<reference evidence="1 2" key="1">
    <citation type="submission" date="2020-09" db="EMBL/GenBank/DDBJ databases">
        <title>Echinicola sp. CAU 1574 isolated from sand of Sido Beach.</title>
        <authorList>
            <person name="Kim W."/>
        </authorList>
    </citation>
    <scope>NUCLEOTIDE SEQUENCE [LARGE SCALE GENOMIC DNA]</scope>
    <source>
        <strain evidence="1 2">CAU 1574</strain>
    </source>
</reference>